<feature type="transmembrane region" description="Helical" evidence="6">
    <location>
        <begin position="801"/>
        <end position="821"/>
    </location>
</feature>
<dbReference type="Proteomes" id="UP000246171">
    <property type="component" value="Unassembled WGS sequence"/>
</dbReference>
<feature type="transmembrane region" description="Helical" evidence="6">
    <location>
        <begin position="737"/>
        <end position="756"/>
    </location>
</feature>
<feature type="transmembrane region" description="Helical" evidence="6">
    <location>
        <begin position="237"/>
        <end position="254"/>
    </location>
</feature>
<keyword evidence="3 6" id="KW-1133">Transmembrane helix</keyword>
<gene>
    <name evidence="10" type="ORF">BO83DRAFT_448827</name>
</gene>
<evidence type="ECO:0000256" key="3">
    <source>
        <dbReference type="ARBA" id="ARBA00022989"/>
    </source>
</evidence>
<dbReference type="Pfam" id="PF10334">
    <property type="entry name" value="BRE4"/>
    <property type="match status" value="1"/>
</dbReference>
<evidence type="ECO:0000259" key="8">
    <source>
        <dbReference type="Pfam" id="PF10337"/>
    </source>
</evidence>
<dbReference type="EMBL" id="MSFU01000019">
    <property type="protein sequence ID" value="PWY68757.1"/>
    <property type="molecule type" value="Genomic_DNA"/>
</dbReference>
<accession>A0A317V720</accession>
<dbReference type="GO" id="GO:0016020">
    <property type="term" value="C:membrane"/>
    <property type="evidence" value="ECO:0007669"/>
    <property type="project" value="UniProtKB-SubCell"/>
</dbReference>
<proteinExistence type="predicted"/>
<evidence type="ECO:0008006" key="12">
    <source>
        <dbReference type="Google" id="ProtNLM"/>
    </source>
</evidence>
<feature type="transmembrane region" description="Helical" evidence="6">
    <location>
        <begin position="206"/>
        <end position="225"/>
    </location>
</feature>
<feature type="domain" description="DUF2421" evidence="7">
    <location>
        <begin position="822"/>
        <end position="1032"/>
    </location>
</feature>
<dbReference type="VEuPathDB" id="FungiDB:BO83DRAFT_448827"/>
<feature type="transmembrane region" description="Helical" evidence="6">
    <location>
        <begin position="274"/>
        <end position="297"/>
    </location>
</feature>
<dbReference type="Pfam" id="PF10337">
    <property type="entry name" value="ArAE_2_N"/>
    <property type="match status" value="1"/>
</dbReference>
<dbReference type="Pfam" id="PF13515">
    <property type="entry name" value="FUSC_2"/>
    <property type="match status" value="1"/>
</dbReference>
<dbReference type="RefSeq" id="XP_025386130.1">
    <property type="nucleotide sequence ID" value="XM_025536704.1"/>
</dbReference>
<evidence type="ECO:0000256" key="6">
    <source>
        <dbReference type="SAM" id="Phobius"/>
    </source>
</evidence>
<evidence type="ECO:0000256" key="2">
    <source>
        <dbReference type="ARBA" id="ARBA00022692"/>
    </source>
</evidence>
<evidence type="ECO:0000259" key="7">
    <source>
        <dbReference type="Pfam" id="PF10334"/>
    </source>
</evidence>
<dbReference type="AlphaFoldDB" id="A0A317V720"/>
<feature type="transmembrane region" description="Helical" evidence="6">
    <location>
        <begin position="91"/>
        <end position="108"/>
    </location>
</feature>
<name>A0A317V720_ASPEC</name>
<keyword evidence="2 6" id="KW-0812">Transmembrane</keyword>
<feature type="transmembrane region" description="Helical" evidence="6">
    <location>
        <begin position="763"/>
        <end position="781"/>
    </location>
</feature>
<evidence type="ECO:0000259" key="9">
    <source>
        <dbReference type="Pfam" id="PF13515"/>
    </source>
</evidence>
<dbReference type="InterPro" id="IPR049453">
    <property type="entry name" value="Memb_transporter_dom"/>
</dbReference>
<dbReference type="PANTHER" id="PTHR37994">
    <property type="entry name" value="ARAE_2_N DOMAIN-CONTAINING PROTEIN-RELATED"/>
    <property type="match status" value="1"/>
</dbReference>
<dbReference type="OrthoDB" id="2274698at2759"/>
<feature type="transmembrane region" description="Helical" evidence="6">
    <location>
        <begin position="710"/>
        <end position="731"/>
    </location>
</feature>
<sequence length="1041" mass="115094">MTQRLIDARDVLSQNGYHVLFLRLAVITTTFTTNGRERSSQLGHNLKRDGPLEMNPQGESSNPAATAGMAGRARWALPAWLDHFNLRDLKVLFRCWTAAWVATLLIFIGPALQSIGIATFFGALVLYIVPPAGILFVYLLASLTLLAGMCLGWAWGLLTMKAALAARPSSQTQARLQQLQQEVVSQASQSGQNPTTVTQQLIHDGFMLDARVTVVFYVMACVFIYAMSRVRVANNKFALAQVFSIIITDLFLLFGPTLPSFTALLPTVLIEPGAIGIGLGTACCLLFFPQSTSYAVLTKMEQLLRLGQVPLKCTEARLSGEELSLQHLIDTKSKGIGALKALEPLLAFLPLDLSRGHWGADDLKTLQRALRKTLVASLSLLNFHIARIHDEENKANLAQHDVAQSNNDWREKQKQAIGHHQIQQSNDLIHAFQDAEETAIRARTLEALKHSTQPLLQAMSHAIDISVETINIVNNRRWVRAPSQAQMDQQTSRVKDALETLRGIRASSITATTEALITSHAEIFDDQGDFNAGDVGGVHILRGIIIGMVIEERILTMAEATQKLIEHILWLLENRPKPRVWIPSRLQYALTWIGTGNVPTPMSAAPGNTATDPEALEERTREADRRLRISRGYGTPQRTRTTRIIISIYHWLFNPGGMYALRMVVVTIATSIPSSLPHTAGFFYREKGIWGVITAQTTLLVYMSDFTLSLVSRLVGTIVGGVLGMVAWYIGSGHGPGNPYGLGAITAAMTVILMWWRIFLPPTLAMAAIMSGATFVLVVGFSYDDGHIQQYGLPGRGYEAFWKRLVTVLLGFVAATVVQLFPRPPSATRHICQTMSNSVRTISDHYALVLSHWARTDPDHPIATVAEKLTLEMAETLLSLKAPIGLLRFEMSFGPFNRKTLSRTQSLLEDMNQALGRLLVLSTTLPLNLQERLMERVGFMHDYTVGDVMAVLGVIEQALKAGAALPERLPTPLVKRCYETWSQHRRTAELSKTLVRDENYRRYCVAISSYLKFLASIDELVLVLKAALGESHIVDRGEGVV</sequence>
<evidence type="ECO:0000313" key="11">
    <source>
        <dbReference type="Proteomes" id="UP000246171"/>
    </source>
</evidence>
<feature type="domain" description="Putative ER transporter 6TM N-terminal" evidence="8">
    <location>
        <begin position="76"/>
        <end position="520"/>
    </location>
</feature>
<evidence type="ECO:0000256" key="5">
    <source>
        <dbReference type="SAM" id="MobiDB-lite"/>
    </source>
</evidence>
<evidence type="ECO:0000256" key="4">
    <source>
        <dbReference type="ARBA" id="ARBA00023136"/>
    </source>
</evidence>
<feature type="region of interest" description="Disordered" evidence="5">
    <location>
        <begin position="36"/>
        <end position="65"/>
    </location>
</feature>
<keyword evidence="4 6" id="KW-0472">Membrane</keyword>
<comment type="subcellular location">
    <subcellularLocation>
        <location evidence="1">Membrane</location>
        <topology evidence="1">Multi-pass membrane protein</topology>
    </subcellularLocation>
</comment>
<feature type="transmembrane region" description="Helical" evidence="6">
    <location>
        <begin position="136"/>
        <end position="158"/>
    </location>
</feature>
<comment type="caution">
    <text evidence="10">The sequence shown here is derived from an EMBL/GenBank/DDBJ whole genome shotgun (WGS) entry which is preliminary data.</text>
</comment>
<reference evidence="10" key="1">
    <citation type="submission" date="2016-12" db="EMBL/GenBank/DDBJ databases">
        <title>The genomes of Aspergillus section Nigri reveals drivers in fungal speciation.</title>
        <authorList>
            <consortium name="DOE Joint Genome Institute"/>
            <person name="Vesth T.C."/>
            <person name="Nybo J."/>
            <person name="Theobald S."/>
            <person name="Brandl J."/>
            <person name="Frisvad J.C."/>
            <person name="Nielsen K.F."/>
            <person name="Lyhne E.K."/>
            <person name="Kogle M.E."/>
            <person name="Kuo A."/>
            <person name="Riley R."/>
            <person name="Clum A."/>
            <person name="Nolan M."/>
            <person name="Lipzen A."/>
            <person name="Salamov A."/>
            <person name="Henrissat B."/>
            <person name="Wiebenga A."/>
            <person name="De vries R.P."/>
            <person name="Grigoriev I.V."/>
            <person name="Mortensen U.H."/>
            <person name="Andersen M.R."/>
            <person name="Baker S.E."/>
        </authorList>
    </citation>
    <scope>NUCLEOTIDE SEQUENCE</scope>
    <source>
        <strain evidence="10">CBS 122712</strain>
    </source>
</reference>
<protein>
    <recommendedName>
        <fullName evidence="12">ER transporter 6TM N-terminal domain-containing protein</fullName>
    </recommendedName>
</protein>
<dbReference type="GeneID" id="37058666"/>
<dbReference type="InterPro" id="IPR018823">
    <property type="entry name" value="ArAE_2_N"/>
</dbReference>
<organism evidence="10 11">
    <name type="scientific">Aspergillus eucalypticola (strain CBS 122712 / IBT 29274)</name>
    <dbReference type="NCBI Taxonomy" id="1448314"/>
    <lineage>
        <taxon>Eukaryota</taxon>
        <taxon>Fungi</taxon>
        <taxon>Dikarya</taxon>
        <taxon>Ascomycota</taxon>
        <taxon>Pezizomycotina</taxon>
        <taxon>Eurotiomycetes</taxon>
        <taxon>Eurotiomycetidae</taxon>
        <taxon>Eurotiales</taxon>
        <taxon>Aspergillaceae</taxon>
        <taxon>Aspergillus</taxon>
        <taxon>Aspergillus subgen. Circumdati</taxon>
    </lineage>
</organism>
<evidence type="ECO:0000256" key="1">
    <source>
        <dbReference type="ARBA" id="ARBA00004141"/>
    </source>
</evidence>
<dbReference type="InterPro" id="IPR018820">
    <property type="entry name" value="BRE4-related_DUF2421"/>
</dbReference>
<keyword evidence="11" id="KW-1185">Reference proteome</keyword>
<dbReference type="PANTHER" id="PTHR37994:SF3">
    <property type="entry name" value="ER TRANSPORTER 6TM N-TERMINAL DOMAIN-CONTAINING PROTEIN"/>
    <property type="match status" value="1"/>
</dbReference>
<evidence type="ECO:0000313" key="10">
    <source>
        <dbReference type="EMBL" id="PWY68757.1"/>
    </source>
</evidence>
<feature type="domain" description="Integral membrane bound transporter" evidence="9">
    <location>
        <begin position="678"/>
        <end position="818"/>
    </location>
</feature>